<dbReference type="AlphaFoldDB" id="A0A1A5YG37"/>
<dbReference type="EMBL" id="LYPA01000065">
    <property type="protein sequence ID" value="OBR64365.1"/>
    <property type="molecule type" value="Genomic_DNA"/>
</dbReference>
<keyword evidence="5" id="KW-0663">Pyridoxal phosphate</keyword>
<reference evidence="7 8" key="1">
    <citation type="submission" date="2016-05" db="EMBL/GenBank/DDBJ databases">
        <title>Paenibacillus oryzae. sp. nov., isolated from the rice root.</title>
        <authorList>
            <person name="Zhang J."/>
            <person name="Zhang X."/>
        </authorList>
    </citation>
    <scope>NUCLEOTIDE SEQUENCE [LARGE SCALE GENOMIC DNA]</scope>
    <source>
        <strain evidence="7 8">1DrF-4</strain>
    </source>
</reference>
<feature type="domain" description="Aminotransferase class I/classII large" evidence="6">
    <location>
        <begin position="40"/>
        <end position="394"/>
    </location>
</feature>
<dbReference type="Proteomes" id="UP000092024">
    <property type="component" value="Unassembled WGS sequence"/>
</dbReference>
<evidence type="ECO:0000256" key="4">
    <source>
        <dbReference type="ARBA" id="ARBA00022679"/>
    </source>
</evidence>
<evidence type="ECO:0000256" key="1">
    <source>
        <dbReference type="ARBA" id="ARBA00001933"/>
    </source>
</evidence>
<dbReference type="InterPro" id="IPR050596">
    <property type="entry name" value="AspAT/PAT-like"/>
</dbReference>
<gene>
    <name evidence="7" type="ORF">A7K91_12730</name>
</gene>
<dbReference type="Gene3D" id="3.40.640.10">
    <property type="entry name" value="Type I PLP-dependent aspartate aminotransferase-like (Major domain)"/>
    <property type="match status" value="1"/>
</dbReference>
<dbReference type="InterPro" id="IPR015424">
    <property type="entry name" value="PyrdxlP-dep_Trfase"/>
</dbReference>
<dbReference type="GO" id="GO:0030170">
    <property type="term" value="F:pyridoxal phosphate binding"/>
    <property type="evidence" value="ECO:0007669"/>
    <property type="project" value="InterPro"/>
</dbReference>
<keyword evidence="4" id="KW-0808">Transferase</keyword>
<keyword evidence="3" id="KW-0032">Aminotransferase</keyword>
<dbReference type="PANTHER" id="PTHR46383">
    <property type="entry name" value="ASPARTATE AMINOTRANSFERASE"/>
    <property type="match status" value="1"/>
</dbReference>
<dbReference type="STRING" id="1844972.A7K91_12730"/>
<evidence type="ECO:0000256" key="3">
    <source>
        <dbReference type="ARBA" id="ARBA00022576"/>
    </source>
</evidence>
<evidence type="ECO:0000256" key="5">
    <source>
        <dbReference type="ARBA" id="ARBA00022898"/>
    </source>
</evidence>
<comment type="similarity">
    <text evidence="2">Belongs to the class-I pyridoxal-phosphate-dependent aminotransferase family.</text>
</comment>
<dbReference type="FunFam" id="3.40.640.10:FF:000033">
    <property type="entry name" value="Aspartate aminotransferase"/>
    <property type="match status" value="1"/>
</dbReference>
<dbReference type="PANTHER" id="PTHR46383:SF1">
    <property type="entry name" value="ASPARTATE AMINOTRANSFERASE"/>
    <property type="match status" value="1"/>
</dbReference>
<evidence type="ECO:0000256" key="2">
    <source>
        <dbReference type="ARBA" id="ARBA00007441"/>
    </source>
</evidence>
<name>A0A1A5YG37_9BACL</name>
<dbReference type="CDD" id="cd00609">
    <property type="entry name" value="AAT_like"/>
    <property type="match status" value="1"/>
</dbReference>
<evidence type="ECO:0000313" key="7">
    <source>
        <dbReference type="EMBL" id="OBR64365.1"/>
    </source>
</evidence>
<accession>A0A1A5YG37</accession>
<proteinExistence type="inferred from homology"/>
<dbReference type="RefSeq" id="WP_068684957.1">
    <property type="nucleotide sequence ID" value="NZ_LYPA01000065.1"/>
</dbReference>
<dbReference type="GO" id="GO:0006520">
    <property type="term" value="P:amino acid metabolic process"/>
    <property type="evidence" value="ECO:0007669"/>
    <property type="project" value="InterPro"/>
</dbReference>
<dbReference type="SUPFAM" id="SSF53383">
    <property type="entry name" value="PLP-dependent transferases"/>
    <property type="match status" value="1"/>
</dbReference>
<dbReference type="InterPro" id="IPR015422">
    <property type="entry name" value="PyrdxlP-dep_Trfase_small"/>
</dbReference>
<dbReference type="Gene3D" id="3.90.1150.10">
    <property type="entry name" value="Aspartate Aminotransferase, domain 1"/>
    <property type="match status" value="1"/>
</dbReference>
<sequence length="404" mass="44172">MIIEQTEQRELAPWTEKLLPSPTAELEARVARLQQGGVKVYRFGLGQPDFPTPEHAKEAAVEAIRNNFTGYTDTAGIAPLREAIADALQQQCGVLYAPDEIVVSSGGKHSLFNAFNTLLRSGDEVLLPIPYWVSFPEQIKFAGAKPVFIQTDARTGYKVTPAMLEKQLTPSTRMLVLNQPGNPSGAVYSRAELEDIARFCIKHNLWAISDEVYSCFVFNEEGFTSLAGLPGMKERTVLINAVSKTYSMTGWRIGYAAAPAPVAAAMLKLQSHTTSNPSSIAQMAALAAISGPQDQVEQMRCVYRDRREILATGVNRIRGLYCLVPEGAFYVWVDASEWLGKTLCGTVVDSMDTLAEILLSRSNVAVMPGTGFGSPAHLRLSYAISMEEIQDGLNEIGKLLGYKE</sequence>
<comment type="cofactor">
    <cofactor evidence="1">
        <name>pyridoxal 5'-phosphate</name>
        <dbReference type="ChEBI" id="CHEBI:597326"/>
    </cofactor>
</comment>
<dbReference type="OrthoDB" id="9813612at2"/>
<evidence type="ECO:0000259" key="6">
    <source>
        <dbReference type="Pfam" id="PF00155"/>
    </source>
</evidence>
<evidence type="ECO:0000313" key="8">
    <source>
        <dbReference type="Proteomes" id="UP000092024"/>
    </source>
</evidence>
<organism evidence="7 8">
    <name type="scientific">Paenibacillus oryzae</name>
    <dbReference type="NCBI Taxonomy" id="1844972"/>
    <lineage>
        <taxon>Bacteria</taxon>
        <taxon>Bacillati</taxon>
        <taxon>Bacillota</taxon>
        <taxon>Bacilli</taxon>
        <taxon>Bacillales</taxon>
        <taxon>Paenibacillaceae</taxon>
        <taxon>Paenibacillus</taxon>
    </lineage>
</organism>
<comment type="caution">
    <text evidence="7">The sequence shown here is derived from an EMBL/GenBank/DDBJ whole genome shotgun (WGS) entry which is preliminary data.</text>
</comment>
<protein>
    <recommendedName>
        <fullName evidence="6">Aminotransferase class I/classII large domain-containing protein</fullName>
    </recommendedName>
</protein>
<keyword evidence="8" id="KW-1185">Reference proteome</keyword>
<dbReference type="GO" id="GO:0008483">
    <property type="term" value="F:transaminase activity"/>
    <property type="evidence" value="ECO:0007669"/>
    <property type="project" value="UniProtKB-KW"/>
</dbReference>
<dbReference type="InterPro" id="IPR015421">
    <property type="entry name" value="PyrdxlP-dep_Trfase_major"/>
</dbReference>
<dbReference type="InterPro" id="IPR004839">
    <property type="entry name" value="Aminotransferase_I/II_large"/>
</dbReference>
<dbReference type="Pfam" id="PF00155">
    <property type="entry name" value="Aminotran_1_2"/>
    <property type="match status" value="1"/>
</dbReference>